<evidence type="ECO:0000259" key="10">
    <source>
        <dbReference type="Pfam" id="PF07992"/>
    </source>
</evidence>
<dbReference type="InterPro" id="IPR023753">
    <property type="entry name" value="FAD/NAD-binding_dom"/>
</dbReference>
<keyword evidence="6" id="KW-1015">Disulfide bond</keyword>
<reference evidence="13" key="2">
    <citation type="submission" date="2016-06" db="EMBL/GenBank/DDBJ databases">
        <authorList>
            <person name="Toshchakov V.S."/>
        </authorList>
    </citation>
    <scope>NUCLEOTIDE SEQUENCE [LARGE SCALE GENOMIC DNA]</scope>
    <source>
        <strain>PM4 (JCM 30641</strain>
        <strain evidence="13">\VKM B-2940)</strain>
    </source>
</reference>
<dbReference type="EC" id="1.8.1.4" evidence="8"/>
<comment type="catalytic activity">
    <reaction evidence="8">
        <text>N(6)-[(R)-dihydrolipoyl]-L-lysyl-[protein] + NAD(+) = N(6)-[(R)-lipoyl]-L-lysyl-[protein] + NADH + H(+)</text>
        <dbReference type="Rhea" id="RHEA:15045"/>
        <dbReference type="Rhea" id="RHEA-COMP:10474"/>
        <dbReference type="Rhea" id="RHEA-COMP:10475"/>
        <dbReference type="ChEBI" id="CHEBI:15378"/>
        <dbReference type="ChEBI" id="CHEBI:57540"/>
        <dbReference type="ChEBI" id="CHEBI:57945"/>
        <dbReference type="ChEBI" id="CHEBI:83099"/>
        <dbReference type="ChEBI" id="CHEBI:83100"/>
        <dbReference type="EC" id="1.8.1.4"/>
    </reaction>
</comment>
<evidence type="ECO:0000259" key="9">
    <source>
        <dbReference type="Pfam" id="PF02852"/>
    </source>
</evidence>
<comment type="cofactor">
    <cofactor evidence="8">
        <name>FAD</name>
        <dbReference type="ChEBI" id="CHEBI:57692"/>
    </cofactor>
    <text evidence="8">Binds 1 FAD per subunit.</text>
</comment>
<dbReference type="KEGG" id="cdiv:CPM_0219"/>
<dbReference type="InterPro" id="IPR036188">
    <property type="entry name" value="FAD/NAD-bd_sf"/>
</dbReference>
<proteinExistence type="inferred from homology"/>
<reference evidence="11 14" key="1">
    <citation type="submission" date="2016-04" db="EMBL/GenBank/DDBJ databases">
        <authorList>
            <person name="Evans L.H."/>
            <person name="Alamgir A."/>
            <person name="Owens N."/>
            <person name="Weber N.D."/>
            <person name="Virtaneva K."/>
            <person name="Barbian K."/>
            <person name="Babar A."/>
            <person name="Rosenke K."/>
        </authorList>
    </citation>
    <scope>NUCLEOTIDE SEQUENCE [LARGE SCALE GENOMIC DNA]</scope>
    <source>
        <strain evidence="11">S5</strain>
        <strain evidence="14">S5(T) (JCM 30642 \VKM B-2941)</strain>
    </source>
</reference>
<evidence type="ECO:0000256" key="5">
    <source>
        <dbReference type="ARBA" id="ARBA00023027"/>
    </source>
</evidence>
<keyword evidence="3 8" id="KW-0274">FAD</keyword>
<dbReference type="NCBIfam" id="TIGR01350">
    <property type="entry name" value="lipoamide_DH"/>
    <property type="match status" value="1"/>
</dbReference>
<sequence length="440" mass="47651">MKYDAIIIGGGPGGYSTAIRLGQLGRSVLLVEKNKVGGECLNYGCIPSKALIEMSESLSYLKTLPGVRLSYNIDMNQWQGWKWSMINRLVSGVETLCRAYGVKIINGDAKIVDKQHVQIGSETHQCDSLVIATGSSPTRIDAFKDVMYNKEILDIKTVPKDLVIIGGGYIGVELGTAFAKLGAQVTLIEMLPSILTGIDPELIKPVERKMKEMGIRILLSAKVSSVEKKDKYFVKMESGASISAEAVLVTVGRKPNTEGFGLETLKLEMENGFIKTDKYKMTSERGVYAVGDVSTGGPMLAHRAFYDGRVAAHNIAGDKTTVDYYAMPMVVYSDPEIAFTGSRGQKSTRYPLAANGRSQGLNSSNGFYSIYYDEDGTVTGAGIAAPRASEMISELSLAVETGMNVEDIGSTIHPHPTLSEGIQESAEIAYDKPLHFKPIS</sequence>
<dbReference type="Gene3D" id="3.50.50.60">
    <property type="entry name" value="FAD/NAD(P)-binding domain"/>
    <property type="match status" value="2"/>
</dbReference>
<accession>A0A1N5SK35</accession>
<evidence type="ECO:0000256" key="6">
    <source>
        <dbReference type="ARBA" id="ARBA00023157"/>
    </source>
</evidence>
<dbReference type="InterPro" id="IPR006258">
    <property type="entry name" value="Lipoamide_DH"/>
</dbReference>
<dbReference type="PROSITE" id="PS00076">
    <property type="entry name" value="PYRIDINE_REDOX_1"/>
    <property type="match status" value="1"/>
</dbReference>
<protein>
    <recommendedName>
        <fullName evidence="8">Dihydrolipoyl dehydrogenase</fullName>
        <ecNumber evidence="8">1.8.1.4</ecNumber>
    </recommendedName>
</protein>
<feature type="domain" description="FAD/NAD(P)-binding" evidence="10">
    <location>
        <begin position="3"/>
        <end position="308"/>
    </location>
</feature>
<evidence type="ECO:0000313" key="11">
    <source>
        <dbReference type="EMBL" id="SIM36201.1"/>
    </source>
</evidence>
<dbReference type="GO" id="GO:0006103">
    <property type="term" value="P:2-oxoglutarate metabolic process"/>
    <property type="evidence" value="ECO:0007669"/>
    <property type="project" value="TreeGrafter"/>
</dbReference>
<dbReference type="Proteomes" id="UP000187822">
    <property type="component" value="Chromosome I"/>
</dbReference>
<dbReference type="OrthoDB" id="27922at2157"/>
<name>A0A1N5SK35_9ARCH</name>
<dbReference type="InterPro" id="IPR001100">
    <property type="entry name" value="Pyr_nuc-diS_OxRdtase"/>
</dbReference>
<dbReference type="Gene3D" id="3.30.390.30">
    <property type="match status" value="1"/>
</dbReference>
<dbReference type="PRINTS" id="PR00411">
    <property type="entry name" value="PNDRDTASEI"/>
</dbReference>
<evidence type="ECO:0000256" key="7">
    <source>
        <dbReference type="ARBA" id="ARBA00023284"/>
    </source>
</evidence>
<dbReference type="GO" id="GO:0050660">
    <property type="term" value="F:flavin adenine dinucleotide binding"/>
    <property type="evidence" value="ECO:0007669"/>
    <property type="project" value="InterPro"/>
</dbReference>
<evidence type="ECO:0000256" key="8">
    <source>
        <dbReference type="RuleBase" id="RU003692"/>
    </source>
</evidence>
<dbReference type="STRING" id="1673428.CPM_0219"/>
<dbReference type="InterPro" id="IPR012999">
    <property type="entry name" value="Pyr_OxRdtase_I_AS"/>
</dbReference>
<dbReference type="PRINTS" id="PR00368">
    <property type="entry name" value="FADPNR"/>
</dbReference>
<keyword evidence="5 8" id="KW-0520">NAD</keyword>
<dbReference type="EMBL" id="LT719092">
    <property type="protein sequence ID" value="SJK84111.1"/>
    <property type="molecule type" value="Genomic_DNA"/>
</dbReference>
<dbReference type="GO" id="GO:0005737">
    <property type="term" value="C:cytoplasm"/>
    <property type="evidence" value="ECO:0007669"/>
    <property type="project" value="UniProtKB-ARBA"/>
</dbReference>
<evidence type="ECO:0000256" key="4">
    <source>
        <dbReference type="ARBA" id="ARBA00023002"/>
    </source>
</evidence>
<evidence type="ECO:0000256" key="1">
    <source>
        <dbReference type="ARBA" id="ARBA00007532"/>
    </source>
</evidence>
<dbReference type="EMBL" id="LT671858">
    <property type="protein sequence ID" value="SIM36201.1"/>
    <property type="molecule type" value="Genomic_DNA"/>
</dbReference>
<comment type="miscellaneous">
    <text evidence="8">The active site is a redox-active disulfide bond.</text>
</comment>
<dbReference type="GO" id="GO:0004148">
    <property type="term" value="F:dihydrolipoyl dehydrogenase (NADH) activity"/>
    <property type="evidence" value="ECO:0007669"/>
    <property type="project" value="UniProtKB-EC"/>
</dbReference>
<evidence type="ECO:0000256" key="2">
    <source>
        <dbReference type="ARBA" id="ARBA00022630"/>
    </source>
</evidence>
<dbReference type="InterPro" id="IPR004099">
    <property type="entry name" value="Pyr_nucl-diS_OxRdtase_dimer"/>
</dbReference>
<dbReference type="PIRSF" id="PIRSF000350">
    <property type="entry name" value="Mercury_reductase_MerA"/>
    <property type="match status" value="1"/>
</dbReference>
<dbReference type="AlphaFoldDB" id="A0A1N5SK35"/>
<evidence type="ECO:0000313" key="12">
    <source>
        <dbReference type="EMBL" id="SJK84111.1"/>
    </source>
</evidence>
<feature type="domain" description="Pyridine nucleotide-disulphide oxidoreductase dimerisation" evidence="9">
    <location>
        <begin position="327"/>
        <end position="425"/>
    </location>
</feature>
<keyword evidence="4 8" id="KW-0560">Oxidoreductase</keyword>
<dbReference type="RefSeq" id="WP_021789276.1">
    <property type="nucleotide sequence ID" value="NZ_LT671858.1"/>
</dbReference>
<keyword evidence="13" id="KW-1185">Reference proteome</keyword>
<keyword evidence="7 8" id="KW-0676">Redox-active center</keyword>
<dbReference type="InterPro" id="IPR050151">
    <property type="entry name" value="Class-I_Pyr_Nuc-Dis_Oxidored"/>
</dbReference>
<gene>
    <name evidence="12" type="ORF">CPM_0219</name>
    <name evidence="11" type="ORF">CSP5_0253</name>
</gene>
<dbReference type="PANTHER" id="PTHR22912">
    <property type="entry name" value="DISULFIDE OXIDOREDUCTASE"/>
    <property type="match status" value="1"/>
</dbReference>
<dbReference type="GeneID" id="41587556"/>
<dbReference type="Pfam" id="PF02852">
    <property type="entry name" value="Pyr_redox_dim"/>
    <property type="match status" value="1"/>
</dbReference>
<reference evidence="12" key="3">
    <citation type="submission" date="2016-06" db="EMBL/GenBank/DDBJ databases">
        <authorList>
            <person name="Olsen C.W."/>
            <person name="Carey S."/>
            <person name="Hinshaw L."/>
            <person name="Karasin A.I."/>
        </authorList>
    </citation>
    <scope>NUCLEOTIDE SEQUENCE [LARGE SCALE GENOMIC DNA]</scope>
    <source>
        <strain evidence="12">PM4</strain>
    </source>
</reference>
<evidence type="ECO:0000256" key="3">
    <source>
        <dbReference type="ARBA" id="ARBA00022827"/>
    </source>
</evidence>
<dbReference type="PANTHER" id="PTHR22912:SF151">
    <property type="entry name" value="DIHYDROLIPOYL DEHYDROGENASE, MITOCHONDRIAL"/>
    <property type="match status" value="1"/>
</dbReference>
<keyword evidence="2 8" id="KW-0285">Flavoprotein</keyword>
<dbReference type="SUPFAM" id="SSF55424">
    <property type="entry name" value="FAD/NAD-linked reductases, dimerisation (C-terminal) domain"/>
    <property type="match status" value="1"/>
</dbReference>
<dbReference type="InterPro" id="IPR016156">
    <property type="entry name" value="FAD/NAD-linked_Rdtase_dimer_sf"/>
</dbReference>
<dbReference type="Pfam" id="PF07992">
    <property type="entry name" value="Pyr_redox_2"/>
    <property type="match status" value="1"/>
</dbReference>
<evidence type="ECO:0000313" key="13">
    <source>
        <dbReference type="Proteomes" id="UP000187822"/>
    </source>
</evidence>
<comment type="similarity">
    <text evidence="1 8">Belongs to the class-I pyridine nucleotide-disulfide oxidoreductase family.</text>
</comment>
<evidence type="ECO:0000313" key="14">
    <source>
        <dbReference type="Proteomes" id="UP000195607"/>
    </source>
</evidence>
<organism evidence="11 14">
    <name type="scientific">Cuniculiplasma divulgatum</name>
    <dbReference type="NCBI Taxonomy" id="1673428"/>
    <lineage>
        <taxon>Archaea</taxon>
        <taxon>Methanobacteriati</taxon>
        <taxon>Thermoplasmatota</taxon>
        <taxon>Thermoplasmata</taxon>
        <taxon>Thermoplasmatales</taxon>
        <taxon>Cuniculiplasmataceae</taxon>
        <taxon>Cuniculiplasma</taxon>
    </lineage>
</organism>
<dbReference type="SUPFAM" id="SSF51905">
    <property type="entry name" value="FAD/NAD(P)-binding domain"/>
    <property type="match status" value="1"/>
</dbReference>
<dbReference type="Proteomes" id="UP000195607">
    <property type="component" value="Chromosome I"/>
</dbReference>